<dbReference type="AlphaFoldDB" id="A0A1A5YRH9"/>
<sequence length="188" mass="21939">MKKASEVVFCVSDRLVIRKFGLQDVHSFYQYRANPEVSRFQSWDNFTLQDAEAFVSKQIEHSPDQPGTWFQYAIALTESNQIIGDCAIHTLVDEPQIVELGFTLAPEHQGKGYMNEALCALIDYVFGFLKKHKMIAFTDVRNTKSIQVLERLGMRREGHLLENYMSKGFWIDEFQYAMLKSEWLEKRQ</sequence>
<dbReference type="EMBL" id="LYPA01000028">
    <property type="protein sequence ID" value="OBR68226.1"/>
    <property type="molecule type" value="Genomic_DNA"/>
</dbReference>
<keyword evidence="2" id="KW-0808">Transferase</keyword>
<dbReference type="InterPro" id="IPR051531">
    <property type="entry name" value="N-acetyltransferase"/>
</dbReference>
<proteinExistence type="predicted"/>
<feature type="domain" description="N-acetyltransferase" evidence="1">
    <location>
        <begin position="15"/>
        <end position="185"/>
    </location>
</feature>
<protein>
    <submittedName>
        <fullName evidence="2">Ribosomal-protein-serine acetyltransferase</fullName>
    </submittedName>
</protein>
<dbReference type="STRING" id="1844972.A7K91_10440"/>
<dbReference type="Pfam" id="PF13302">
    <property type="entry name" value="Acetyltransf_3"/>
    <property type="match status" value="1"/>
</dbReference>
<reference evidence="2 3" key="1">
    <citation type="submission" date="2016-05" db="EMBL/GenBank/DDBJ databases">
        <title>Paenibacillus oryzae. sp. nov., isolated from the rice root.</title>
        <authorList>
            <person name="Zhang J."/>
            <person name="Zhang X."/>
        </authorList>
    </citation>
    <scope>NUCLEOTIDE SEQUENCE [LARGE SCALE GENOMIC DNA]</scope>
    <source>
        <strain evidence="2 3">1DrF-4</strain>
    </source>
</reference>
<dbReference type="InterPro" id="IPR000182">
    <property type="entry name" value="GNAT_dom"/>
</dbReference>
<dbReference type="GO" id="GO:0016747">
    <property type="term" value="F:acyltransferase activity, transferring groups other than amino-acyl groups"/>
    <property type="evidence" value="ECO:0007669"/>
    <property type="project" value="InterPro"/>
</dbReference>
<dbReference type="OrthoDB" id="9785602at2"/>
<evidence type="ECO:0000259" key="1">
    <source>
        <dbReference type="PROSITE" id="PS51186"/>
    </source>
</evidence>
<dbReference type="SUPFAM" id="SSF55729">
    <property type="entry name" value="Acyl-CoA N-acyltransferases (Nat)"/>
    <property type="match status" value="1"/>
</dbReference>
<comment type="caution">
    <text evidence="2">The sequence shown here is derived from an EMBL/GenBank/DDBJ whole genome shotgun (WGS) entry which is preliminary data.</text>
</comment>
<dbReference type="Proteomes" id="UP000092024">
    <property type="component" value="Unassembled WGS sequence"/>
</dbReference>
<name>A0A1A5YRH9_9BACL</name>
<dbReference type="PANTHER" id="PTHR43792">
    <property type="entry name" value="GNAT FAMILY, PUTATIVE (AFU_ORTHOLOGUE AFUA_3G00765)-RELATED-RELATED"/>
    <property type="match status" value="1"/>
</dbReference>
<dbReference type="RefSeq" id="WP_068679596.1">
    <property type="nucleotide sequence ID" value="NZ_LYPA01000028.1"/>
</dbReference>
<accession>A0A1A5YRH9</accession>
<gene>
    <name evidence="2" type="ORF">A7K91_10440</name>
</gene>
<dbReference type="Gene3D" id="3.40.630.30">
    <property type="match status" value="1"/>
</dbReference>
<organism evidence="2 3">
    <name type="scientific">Paenibacillus oryzae</name>
    <dbReference type="NCBI Taxonomy" id="1844972"/>
    <lineage>
        <taxon>Bacteria</taxon>
        <taxon>Bacillati</taxon>
        <taxon>Bacillota</taxon>
        <taxon>Bacilli</taxon>
        <taxon>Bacillales</taxon>
        <taxon>Paenibacillaceae</taxon>
        <taxon>Paenibacillus</taxon>
    </lineage>
</organism>
<dbReference type="InterPro" id="IPR016181">
    <property type="entry name" value="Acyl_CoA_acyltransferase"/>
</dbReference>
<dbReference type="PROSITE" id="PS51186">
    <property type="entry name" value="GNAT"/>
    <property type="match status" value="1"/>
</dbReference>
<dbReference type="PANTHER" id="PTHR43792:SF1">
    <property type="entry name" value="N-ACETYLTRANSFERASE DOMAIN-CONTAINING PROTEIN"/>
    <property type="match status" value="1"/>
</dbReference>
<keyword evidence="3" id="KW-1185">Reference proteome</keyword>
<evidence type="ECO:0000313" key="3">
    <source>
        <dbReference type="Proteomes" id="UP000092024"/>
    </source>
</evidence>
<evidence type="ECO:0000313" key="2">
    <source>
        <dbReference type="EMBL" id="OBR68226.1"/>
    </source>
</evidence>